<keyword evidence="8 13" id="KW-0472">Membrane</keyword>
<keyword evidence="12 14" id="KW-0449">Lipoprotein</keyword>
<dbReference type="CDD" id="cd16326">
    <property type="entry name" value="LolB"/>
    <property type="match status" value="1"/>
</dbReference>
<keyword evidence="7 13" id="KW-0653">Protein transport</keyword>
<comment type="similarity">
    <text evidence="2 13">Belongs to the LolB family.</text>
</comment>
<dbReference type="SUPFAM" id="SSF89392">
    <property type="entry name" value="Prokaryotic lipoproteins and lipoprotein localization factors"/>
    <property type="match status" value="1"/>
</dbReference>
<keyword evidence="9" id="KW-0564">Palmitate</keyword>
<accession>A0ABT9HZ64</accession>
<dbReference type="HAMAP" id="MF_00233">
    <property type="entry name" value="LolB"/>
    <property type="match status" value="1"/>
</dbReference>
<dbReference type="NCBIfam" id="TIGR00548">
    <property type="entry name" value="lolB"/>
    <property type="match status" value="1"/>
</dbReference>
<evidence type="ECO:0000256" key="7">
    <source>
        <dbReference type="ARBA" id="ARBA00022927"/>
    </source>
</evidence>
<proteinExistence type="inferred from homology"/>
<evidence type="ECO:0000313" key="14">
    <source>
        <dbReference type="EMBL" id="MDP5136419.1"/>
    </source>
</evidence>
<dbReference type="RefSeq" id="WP_305975760.1">
    <property type="nucleotide sequence ID" value="NZ_JAPJDZ010000024.1"/>
</dbReference>
<comment type="caution">
    <text evidence="14">The sequence shown here is derived from an EMBL/GenBank/DDBJ whole genome shotgun (WGS) entry which is preliminary data.</text>
</comment>
<dbReference type="EMBL" id="JAPJDZ010000024">
    <property type="protein sequence ID" value="MDP5136419.1"/>
    <property type="molecule type" value="Genomic_DNA"/>
</dbReference>
<dbReference type="Gene3D" id="2.50.20.10">
    <property type="entry name" value="Lipoprotein localisation LolA/LolB/LppX"/>
    <property type="match status" value="1"/>
</dbReference>
<comment type="function">
    <text evidence="13">Plays a critical role in the incorporation of lipoproteins in the outer membrane after they are released by the LolA protein.</text>
</comment>
<evidence type="ECO:0000256" key="1">
    <source>
        <dbReference type="ARBA" id="ARBA00004459"/>
    </source>
</evidence>
<keyword evidence="10 13" id="KW-0143">Chaperone</keyword>
<comment type="subcellular location">
    <subcellularLocation>
        <location evidence="1">Cell outer membrane</location>
        <topology evidence="1">Lipid-anchor</topology>
    </subcellularLocation>
</comment>
<evidence type="ECO:0000256" key="9">
    <source>
        <dbReference type="ARBA" id="ARBA00023139"/>
    </source>
</evidence>
<evidence type="ECO:0000256" key="8">
    <source>
        <dbReference type="ARBA" id="ARBA00023136"/>
    </source>
</evidence>
<organism evidence="14 15">
    <name type="scientific">Rheinheimera baltica</name>
    <dbReference type="NCBI Taxonomy" id="67576"/>
    <lineage>
        <taxon>Bacteria</taxon>
        <taxon>Pseudomonadati</taxon>
        <taxon>Pseudomonadota</taxon>
        <taxon>Gammaproteobacteria</taxon>
        <taxon>Chromatiales</taxon>
        <taxon>Chromatiaceae</taxon>
        <taxon>Rheinheimera</taxon>
    </lineage>
</organism>
<name>A0ABT9HZ64_9GAMM</name>
<keyword evidence="15" id="KW-1185">Reference proteome</keyword>
<sequence length="218" mass="24316">MYEKALTKKSTAKDFSVGYSIKQLFIICISLYLLTGCSLFQRPTAIEPPLAGSVREQQLIAMQNFTLQASIGIKTQQDSISGNLTWQQQDTLQYQARLSNGLGISLFALQQKPFSSELTVKGETYQAADADTLLLQLTGLSMPLADMPLWLRGLPGNNSTDVVYDTFGRVTRFNLTDSSGVLWQLEYQSFFADALALPKRLRLTSSDTQIKVVIRSWQ</sequence>
<evidence type="ECO:0000256" key="6">
    <source>
        <dbReference type="ARBA" id="ARBA00022729"/>
    </source>
</evidence>
<evidence type="ECO:0000256" key="10">
    <source>
        <dbReference type="ARBA" id="ARBA00023186"/>
    </source>
</evidence>
<protein>
    <recommendedName>
        <fullName evidence="4 13">Outer-membrane lipoprotein LolB</fullName>
    </recommendedName>
</protein>
<evidence type="ECO:0000313" key="15">
    <source>
        <dbReference type="Proteomes" id="UP001231109"/>
    </source>
</evidence>
<keyword evidence="11 13" id="KW-0998">Cell outer membrane</keyword>
<evidence type="ECO:0000256" key="2">
    <source>
        <dbReference type="ARBA" id="ARBA00009696"/>
    </source>
</evidence>
<evidence type="ECO:0000256" key="3">
    <source>
        <dbReference type="ARBA" id="ARBA00011245"/>
    </source>
</evidence>
<keyword evidence="6" id="KW-0732">Signal</keyword>
<dbReference type="Pfam" id="PF03550">
    <property type="entry name" value="LolB"/>
    <property type="match status" value="1"/>
</dbReference>
<dbReference type="Proteomes" id="UP001231109">
    <property type="component" value="Unassembled WGS sequence"/>
</dbReference>
<keyword evidence="5 13" id="KW-0813">Transport</keyword>
<reference evidence="14 15" key="1">
    <citation type="submission" date="2022-11" db="EMBL/GenBank/DDBJ databases">
        <title>Viruses from the air-sea interface of a natural surface slick.</title>
        <authorList>
            <person name="Rahlff J."/>
            <person name="Holmfeldt K."/>
        </authorList>
    </citation>
    <scope>NUCLEOTIDE SEQUENCE [LARGE SCALE GENOMIC DNA]</scope>
    <source>
        <strain evidence="14 15">SMS4</strain>
    </source>
</reference>
<gene>
    <name evidence="13 14" type="primary">lolB</name>
    <name evidence="14" type="ORF">ORJ04_10730</name>
</gene>
<evidence type="ECO:0000256" key="13">
    <source>
        <dbReference type="HAMAP-Rule" id="MF_00233"/>
    </source>
</evidence>
<evidence type="ECO:0000256" key="12">
    <source>
        <dbReference type="ARBA" id="ARBA00023288"/>
    </source>
</evidence>
<evidence type="ECO:0000256" key="11">
    <source>
        <dbReference type="ARBA" id="ARBA00023237"/>
    </source>
</evidence>
<comment type="subunit">
    <text evidence="3 13">Monomer.</text>
</comment>
<evidence type="ECO:0000256" key="4">
    <source>
        <dbReference type="ARBA" id="ARBA00016202"/>
    </source>
</evidence>
<dbReference type="InterPro" id="IPR029046">
    <property type="entry name" value="LolA/LolB/LppX"/>
</dbReference>
<evidence type="ECO:0000256" key="5">
    <source>
        <dbReference type="ARBA" id="ARBA00022448"/>
    </source>
</evidence>
<dbReference type="InterPro" id="IPR004565">
    <property type="entry name" value="OM_lipoprot_LolB"/>
</dbReference>